<evidence type="ECO:0008006" key="4">
    <source>
        <dbReference type="Google" id="ProtNLM"/>
    </source>
</evidence>
<keyword evidence="1" id="KW-1133">Transmembrane helix</keyword>
<name>A0A2H0RD42_9BACT</name>
<protein>
    <recommendedName>
        <fullName evidence="4">DUF4349 domain-containing protein</fullName>
    </recommendedName>
</protein>
<comment type="caution">
    <text evidence="2">The sequence shown here is derived from an EMBL/GenBank/DDBJ whole genome shotgun (WGS) entry which is preliminary data.</text>
</comment>
<accession>A0A2H0RD42</accession>
<evidence type="ECO:0000313" key="3">
    <source>
        <dbReference type="Proteomes" id="UP000228767"/>
    </source>
</evidence>
<gene>
    <name evidence="2" type="ORF">COV10_04375</name>
</gene>
<dbReference type="Proteomes" id="UP000228767">
    <property type="component" value="Unassembled WGS sequence"/>
</dbReference>
<feature type="transmembrane region" description="Helical" evidence="1">
    <location>
        <begin position="370"/>
        <end position="396"/>
    </location>
</feature>
<organism evidence="2 3">
    <name type="scientific">Candidatus Vogelbacteria bacterium CG10_big_fil_rev_8_21_14_0_10_51_16</name>
    <dbReference type="NCBI Taxonomy" id="1975045"/>
    <lineage>
        <taxon>Bacteria</taxon>
        <taxon>Candidatus Vogeliibacteriota</taxon>
    </lineage>
</organism>
<evidence type="ECO:0000256" key="1">
    <source>
        <dbReference type="SAM" id="Phobius"/>
    </source>
</evidence>
<keyword evidence="1" id="KW-0812">Transmembrane</keyword>
<proteinExistence type="predicted"/>
<feature type="transmembrane region" description="Helical" evidence="1">
    <location>
        <begin position="17"/>
        <end position="35"/>
    </location>
</feature>
<sequence length="409" mass="45539">MATATQERVIHVSKRKFFGAIIVLIIIGLVATTMHNTYGSYGLFDELVSASTGIGVILSVLWLIWGLGTNIINGPVDDPEKNKRLGRKRMILGLITFLVIGLLWVLVRFLASSMGLYDSTNMMSQEIPYVGTTVRRPGPEQSQPDITDTREFLKMSYSANLKSRDVRNTARNVKSIIREADGRVDSEQVTDKHASLRFVVPQTRFESFRAEVESLTHKKLYVENVSSENLLSQKQNIERATSDQSSYLADLQLQKQTLANAHAGTSATYQRELASVLAQLVSVRESIRTAQTSQQRALFEIQETTLVARESTLRQNIDSENKTYAIKSADLANQIASAEKGLTNLGQQDTDLMNKVATVTGSIDIAWVSLWAMAVLISPLHPAWIILIVLLLLWWLGRLAGLLPRIELV</sequence>
<evidence type="ECO:0000313" key="2">
    <source>
        <dbReference type="EMBL" id="PIR44461.1"/>
    </source>
</evidence>
<reference evidence="2 3" key="1">
    <citation type="submission" date="2017-09" db="EMBL/GenBank/DDBJ databases">
        <title>Depth-based differentiation of microbial function through sediment-hosted aquifers and enrichment of novel symbionts in the deep terrestrial subsurface.</title>
        <authorList>
            <person name="Probst A.J."/>
            <person name="Ladd B."/>
            <person name="Jarett J.K."/>
            <person name="Geller-Mcgrath D.E."/>
            <person name="Sieber C.M."/>
            <person name="Emerson J.B."/>
            <person name="Anantharaman K."/>
            <person name="Thomas B.C."/>
            <person name="Malmstrom R."/>
            <person name="Stieglmeier M."/>
            <person name="Klingl A."/>
            <person name="Woyke T."/>
            <person name="Ryan C.M."/>
            <person name="Banfield J.F."/>
        </authorList>
    </citation>
    <scope>NUCLEOTIDE SEQUENCE [LARGE SCALE GENOMIC DNA]</scope>
    <source>
        <strain evidence="2">CG10_big_fil_rev_8_21_14_0_10_51_16</strain>
    </source>
</reference>
<keyword evidence="1" id="KW-0472">Membrane</keyword>
<dbReference type="EMBL" id="PCYI01000029">
    <property type="protein sequence ID" value="PIR44461.1"/>
    <property type="molecule type" value="Genomic_DNA"/>
</dbReference>
<feature type="transmembrane region" description="Helical" evidence="1">
    <location>
        <begin position="90"/>
        <end position="111"/>
    </location>
</feature>
<dbReference type="AlphaFoldDB" id="A0A2H0RD42"/>
<feature type="transmembrane region" description="Helical" evidence="1">
    <location>
        <begin position="47"/>
        <end position="69"/>
    </location>
</feature>